<evidence type="ECO:0000256" key="2">
    <source>
        <dbReference type="ARBA" id="ARBA00022679"/>
    </source>
</evidence>
<feature type="domain" description="Ribosomal RNA adenine methylase transferase N-terminal" evidence="7">
    <location>
        <begin position="41"/>
        <end position="232"/>
    </location>
</feature>
<dbReference type="InterPro" id="IPR001737">
    <property type="entry name" value="KsgA/Erm"/>
</dbReference>
<evidence type="ECO:0000313" key="9">
    <source>
        <dbReference type="RefSeq" id="XP_065648353.1"/>
    </source>
</evidence>
<dbReference type="PANTHER" id="PTHR11727:SF17">
    <property type="entry name" value="DIMETHYLADENOSINE TRANSFERASE 1, MITOCHONDRIAL"/>
    <property type="match status" value="1"/>
</dbReference>
<dbReference type="Proteomes" id="UP001652625">
    <property type="component" value="Chromosome 03"/>
</dbReference>
<evidence type="ECO:0000256" key="6">
    <source>
        <dbReference type="RuleBase" id="RU362106"/>
    </source>
</evidence>
<dbReference type="PROSITE" id="PS51689">
    <property type="entry name" value="SAM_RNA_A_N6_MT"/>
    <property type="match status" value="1"/>
</dbReference>
<dbReference type="GeneID" id="100201215"/>
<dbReference type="Pfam" id="PF00398">
    <property type="entry name" value="RrnaAD"/>
    <property type="match status" value="1"/>
</dbReference>
<dbReference type="InterPro" id="IPR029063">
    <property type="entry name" value="SAM-dependent_MTases_sf"/>
</dbReference>
<dbReference type="InterPro" id="IPR020598">
    <property type="entry name" value="rRNA_Ade_methylase_Trfase_N"/>
</dbReference>
<evidence type="ECO:0000256" key="4">
    <source>
        <dbReference type="ARBA" id="ARBA00022884"/>
    </source>
</evidence>
<name>A0ABM4BH73_HYDVU</name>
<sequence>MSSATKQLRLPPMPRISDLMRLYGLRAKKQLSQNFILDLNVTDKIARKADVFDCNVIEVGSGPGSLSRSLLNAGLRHLYAVEIDKRFLPSLELLQDASDGHMSIYHADILKFDMVKPLKNVISAEWESDDLPNLRLVGNLPFSVSIPLFLQWLEALSTRSGVFSFGRIPMTLVFQKEVGQNMVAEALNYDRSRLAIMAQNYCHVSRAMEISSSVFVPEPKVDAWLMHFIPLKKPAIDAPFNVVEQVVKAIFSKRRKVIKTPLRFSFYYENNKRNNSNKNRLTNRLQLTALNTDKVSKNESLTLLQLNILNTYKVTRIDSPTLLRSTILNTNKITRTNSPILLRLTILFTDKLTKTDSLTAPK</sequence>
<dbReference type="GO" id="GO:0016740">
    <property type="term" value="F:transferase activity"/>
    <property type="evidence" value="ECO:0007669"/>
    <property type="project" value="UniProtKB-KW"/>
</dbReference>
<keyword evidence="3 5" id="KW-0949">S-adenosyl-L-methionine</keyword>
<dbReference type="SMART" id="SM00650">
    <property type="entry name" value="rADc"/>
    <property type="match status" value="1"/>
</dbReference>
<dbReference type="PANTHER" id="PTHR11727">
    <property type="entry name" value="DIMETHYLADENOSINE TRANSFERASE"/>
    <property type="match status" value="1"/>
</dbReference>
<evidence type="ECO:0000313" key="8">
    <source>
        <dbReference type="Proteomes" id="UP001652625"/>
    </source>
</evidence>
<proteinExistence type="inferred from homology"/>
<feature type="binding site" evidence="5">
    <location>
        <position position="82"/>
    </location>
    <ligand>
        <name>S-adenosyl-L-methionine</name>
        <dbReference type="ChEBI" id="CHEBI:59789"/>
    </ligand>
</feature>
<keyword evidence="8" id="KW-1185">Reference proteome</keyword>
<accession>A0ABM4BH73</accession>
<evidence type="ECO:0000259" key="7">
    <source>
        <dbReference type="SMART" id="SM00650"/>
    </source>
</evidence>
<feature type="binding site" evidence="5">
    <location>
        <position position="34"/>
    </location>
    <ligand>
        <name>S-adenosyl-L-methionine</name>
        <dbReference type="ChEBI" id="CHEBI:59789"/>
    </ligand>
</feature>
<organism evidence="8 9">
    <name type="scientific">Hydra vulgaris</name>
    <name type="common">Hydra</name>
    <name type="synonym">Hydra attenuata</name>
    <dbReference type="NCBI Taxonomy" id="6087"/>
    <lineage>
        <taxon>Eukaryota</taxon>
        <taxon>Metazoa</taxon>
        <taxon>Cnidaria</taxon>
        <taxon>Hydrozoa</taxon>
        <taxon>Hydroidolina</taxon>
        <taxon>Anthoathecata</taxon>
        <taxon>Aplanulata</taxon>
        <taxon>Hydridae</taxon>
        <taxon>Hydra</taxon>
    </lineage>
</organism>
<feature type="binding site" evidence="5">
    <location>
        <position position="36"/>
    </location>
    <ligand>
        <name>S-adenosyl-L-methionine</name>
        <dbReference type="ChEBI" id="CHEBI:59789"/>
    </ligand>
</feature>
<evidence type="ECO:0000256" key="5">
    <source>
        <dbReference type="PROSITE-ProRule" id="PRU01026"/>
    </source>
</evidence>
<protein>
    <recommendedName>
        <fullName evidence="6">rRNA adenine N(6)-methyltransferase</fullName>
        <ecNumber evidence="6">2.1.1.-</ecNumber>
    </recommendedName>
</protein>
<dbReference type="CDD" id="cd02440">
    <property type="entry name" value="AdoMet_MTases"/>
    <property type="match status" value="1"/>
</dbReference>
<keyword evidence="2 5" id="KW-0808">Transferase</keyword>
<keyword evidence="6" id="KW-0698">rRNA processing</keyword>
<evidence type="ECO:0000256" key="1">
    <source>
        <dbReference type="ARBA" id="ARBA00022603"/>
    </source>
</evidence>
<gene>
    <name evidence="9" type="primary">LOC100201215</name>
</gene>
<keyword evidence="4 5" id="KW-0694">RNA-binding</keyword>
<keyword evidence="1 5" id="KW-0489">Methyltransferase</keyword>
<feature type="binding site" evidence="5">
    <location>
        <position position="139"/>
    </location>
    <ligand>
        <name>S-adenosyl-L-methionine</name>
        <dbReference type="ChEBI" id="CHEBI:59789"/>
    </ligand>
</feature>
<dbReference type="Gene3D" id="3.40.50.150">
    <property type="entry name" value="Vaccinia Virus protein VP39"/>
    <property type="match status" value="1"/>
</dbReference>
<dbReference type="EC" id="2.1.1.-" evidence="6"/>
<evidence type="ECO:0000256" key="3">
    <source>
        <dbReference type="ARBA" id="ARBA00022691"/>
    </source>
</evidence>
<comment type="similarity">
    <text evidence="5 6">Belongs to the class I-like SAM-binding methyltransferase superfamily. rRNA adenine N(6)-methyltransferase family.</text>
</comment>
<reference evidence="9" key="1">
    <citation type="submission" date="2025-08" db="UniProtKB">
        <authorList>
            <consortium name="RefSeq"/>
        </authorList>
    </citation>
    <scope>IDENTIFICATION</scope>
</reference>
<dbReference type="SUPFAM" id="SSF53335">
    <property type="entry name" value="S-adenosyl-L-methionine-dependent methyltransferases"/>
    <property type="match status" value="1"/>
</dbReference>
<dbReference type="PROSITE" id="PS01131">
    <property type="entry name" value="RRNA_A_DIMETH"/>
    <property type="match status" value="1"/>
</dbReference>
<feature type="binding site" evidence="5">
    <location>
        <position position="108"/>
    </location>
    <ligand>
        <name>S-adenosyl-L-methionine</name>
        <dbReference type="ChEBI" id="CHEBI:59789"/>
    </ligand>
</feature>
<dbReference type="RefSeq" id="XP_065648353.1">
    <property type="nucleotide sequence ID" value="XM_065792281.1"/>
</dbReference>
<dbReference type="InterPro" id="IPR020596">
    <property type="entry name" value="rRNA_Ade_Mease_Trfase_CS"/>
</dbReference>
<feature type="binding site" evidence="5">
    <location>
        <position position="60"/>
    </location>
    <ligand>
        <name>S-adenosyl-L-methionine</name>
        <dbReference type="ChEBI" id="CHEBI:59789"/>
    </ligand>
</feature>